<feature type="region of interest" description="Disordered" evidence="1">
    <location>
        <begin position="323"/>
        <end position="359"/>
    </location>
</feature>
<comment type="caution">
    <text evidence="4">The sequence shown here is derived from an EMBL/GenBank/DDBJ whole genome shotgun (WGS) entry which is preliminary data.</text>
</comment>
<evidence type="ECO:0000256" key="3">
    <source>
        <dbReference type="SAM" id="SignalP"/>
    </source>
</evidence>
<evidence type="ECO:0000256" key="1">
    <source>
        <dbReference type="SAM" id="MobiDB-lite"/>
    </source>
</evidence>
<keyword evidence="2" id="KW-1133">Transmembrane helix</keyword>
<name>A0A9W7A2T7_9STRA</name>
<dbReference type="AlphaFoldDB" id="A0A9W7A2T7"/>
<feature type="chain" id="PRO_5040994526" evidence="3">
    <location>
        <begin position="25"/>
        <end position="375"/>
    </location>
</feature>
<evidence type="ECO:0000313" key="5">
    <source>
        <dbReference type="Proteomes" id="UP001165082"/>
    </source>
</evidence>
<proteinExistence type="predicted"/>
<organism evidence="4 5">
    <name type="scientific">Triparma retinervis</name>
    <dbReference type="NCBI Taxonomy" id="2557542"/>
    <lineage>
        <taxon>Eukaryota</taxon>
        <taxon>Sar</taxon>
        <taxon>Stramenopiles</taxon>
        <taxon>Ochrophyta</taxon>
        <taxon>Bolidophyceae</taxon>
        <taxon>Parmales</taxon>
        <taxon>Triparmaceae</taxon>
        <taxon>Triparma</taxon>
    </lineage>
</organism>
<keyword evidence="3" id="KW-0732">Signal</keyword>
<evidence type="ECO:0000256" key="2">
    <source>
        <dbReference type="SAM" id="Phobius"/>
    </source>
</evidence>
<keyword evidence="2" id="KW-0472">Membrane</keyword>
<feature type="compositionally biased region" description="Polar residues" evidence="1">
    <location>
        <begin position="345"/>
        <end position="359"/>
    </location>
</feature>
<keyword evidence="5" id="KW-1185">Reference proteome</keyword>
<dbReference type="Proteomes" id="UP001165082">
    <property type="component" value="Unassembled WGS sequence"/>
</dbReference>
<protein>
    <submittedName>
        <fullName evidence="4">Uncharacterized protein</fullName>
    </submittedName>
</protein>
<dbReference type="PROSITE" id="PS51257">
    <property type="entry name" value="PROKAR_LIPOPROTEIN"/>
    <property type="match status" value="1"/>
</dbReference>
<dbReference type="EMBL" id="BRXZ01003925">
    <property type="protein sequence ID" value="GMH64827.1"/>
    <property type="molecule type" value="Genomic_DNA"/>
</dbReference>
<feature type="transmembrane region" description="Helical" evidence="2">
    <location>
        <begin position="295"/>
        <end position="313"/>
    </location>
</feature>
<evidence type="ECO:0000313" key="4">
    <source>
        <dbReference type="EMBL" id="GMH64827.1"/>
    </source>
</evidence>
<dbReference type="OrthoDB" id="10486456at2759"/>
<gene>
    <name evidence="4" type="ORF">TrRE_jg7103</name>
</gene>
<feature type="signal peptide" evidence="3">
    <location>
        <begin position="1"/>
        <end position="24"/>
    </location>
</feature>
<accession>A0A9W7A2T7</accession>
<reference evidence="4" key="1">
    <citation type="submission" date="2022-07" db="EMBL/GenBank/DDBJ databases">
        <title>Genome analysis of Parmales, a sister group of diatoms, reveals the evolutionary specialization of diatoms from phago-mixotrophs to photoautotrophs.</title>
        <authorList>
            <person name="Ban H."/>
            <person name="Sato S."/>
            <person name="Yoshikawa S."/>
            <person name="Kazumasa Y."/>
            <person name="Nakamura Y."/>
            <person name="Ichinomiya M."/>
            <person name="Saitoh K."/>
            <person name="Sato N."/>
            <person name="Blanc-Mathieu R."/>
            <person name="Endo H."/>
            <person name="Kuwata A."/>
            <person name="Ogata H."/>
        </authorList>
    </citation>
    <scope>NUCLEOTIDE SEQUENCE</scope>
</reference>
<keyword evidence="2" id="KW-0812">Transmembrane</keyword>
<sequence>MTLRTRFDLALYFLWILSCCYCDATSYPSSQFSPLACIDSYGYHSIVWTGSGEGWVAGATGTSDSCGYGYYGYNSNYLSTGESTYNQYSGMVTDSLYTDDDFNDDFDDDQTKRYVKRKLSEKEEEGCLMYKGRRYYSSSVSDFVTAFGKWEGSGVTGDCYATTVTTQAGQSVDVYAQIGCSTTNSNIHDKLYLNYFTNSACTVQAVSSWWSNSNNGNTEVSISSKEISSIEKYTAMGVNWWSNKQCSSCVRNGYDICDNLLCRSSLTECRKGSKCYDRIMEATGKKREFNWQPQLVGFLAAFLAFLWVAWRFVDKAKKGDNNVGDNLDGNRDGDQDDYNQDDYNSTSDMGSELSSTYSNGITESEMEMSEYHVIT</sequence>